<keyword evidence="4" id="KW-1185">Reference proteome</keyword>
<evidence type="ECO:0000313" key="3">
    <source>
        <dbReference type="EMBL" id="KRL86004.1"/>
    </source>
</evidence>
<dbReference type="RefSeq" id="WP_056956799.1">
    <property type="nucleotide sequence ID" value="NZ_AZFJ01000049.1"/>
</dbReference>
<feature type="transmembrane region" description="Helical" evidence="1">
    <location>
        <begin position="151"/>
        <end position="171"/>
    </location>
</feature>
<organism evidence="3 4">
    <name type="scientific">Lacticaseibacillus pantheris DSM 15945 = JCM 12539 = NBRC 106106</name>
    <dbReference type="NCBI Taxonomy" id="1423783"/>
    <lineage>
        <taxon>Bacteria</taxon>
        <taxon>Bacillati</taxon>
        <taxon>Bacillota</taxon>
        <taxon>Bacilli</taxon>
        <taxon>Lactobacillales</taxon>
        <taxon>Lactobacillaceae</taxon>
        <taxon>Lacticaseibacillus</taxon>
    </lineage>
</organism>
<dbReference type="InterPro" id="IPR036938">
    <property type="entry name" value="PAP2/HPO_sf"/>
</dbReference>
<gene>
    <name evidence="3" type="ORF">FC50_GL001411</name>
</gene>
<feature type="transmembrane region" description="Helical" evidence="1">
    <location>
        <begin position="84"/>
        <end position="106"/>
    </location>
</feature>
<dbReference type="AlphaFoldDB" id="A0A0R1U0I6"/>
<dbReference type="PANTHER" id="PTHR14969:SF13">
    <property type="entry name" value="AT30094P"/>
    <property type="match status" value="1"/>
</dbReference>
<keyword evidence="1" id="KW-0472">Membrane</keyword>
<feature type="transmembrane region" description="Helical" evidence="1">
    <location>
        <begin position="177"/>
        <end position="195"/>
    </location>
</feature>
<dbReference type="PATRIC" id="fig|1423783.4.peg.1452"/>
<reference evidence="3 4" key="1">
    <citation type="journal article" date="2015" name="Genome Announc.">
        <title>Expanding the biotechnology potential of lactobacilli through comparative genomics of 213 strains and associated genera.</title>
        <authorList>
            <person name="Sun Z."/>
            <person name="Harris H.M."/>
            <person name="McCann A."/>
            <person name="Guo C."/>
            <person name="Argimon S."/>
            <person name="Zhang W."/>
            <person name="Yang X."/>
            <person name="Jeffery I.B."/>
            <person name="Cooney J.C."/>
            <person name="Kagawa T.F."/>
            <person name="Liu W."/>
            <person name="Song Y."/>
            <person name="Salvetti E."/>
            <person name="Wrobel A."/>
            <person name="Rasinkangas P."/>
            <person name="Parkhill J."/>
            <person name="Rea M.C."/>
            <person name="O'Sullivan O."/>
            <person name="Ritari J."/>
            <person name="Douillard F.P."/>
            <person name="Paul Ross R."/>
            <person name="Yang R."/>
            <person name="Briner A.E."/>
            <person name="Felis G.E."/>
            <person name="de Vos W.M."/>
            <person name="Barrangou R."/>
            <person name="Klaenhammer T.R."/>
            <person name="Caufield P.W."/>
            <person name="Cui Y."/>
            <person name="Zhang H."/>
            <person name="O'Toole P.W."/>
        </authorList>
    </citation>
    <scope>NUCLEOTIDE SEQUENCE [LARGE SCALE GENOMIC DNA]</scope>
    <source>
        <strain evidence="3 4">DSM 15945</strain>
    </source>
</reference>
<sequence length="219" mass="23742">MRNKVDYCGAAVLWLMFIGLAVSVIHHASWVGAIDTMMAQAMGAPSANNITLFNVIAFLGSPMVSLSLTFVLCVYLWFRRGPALSLWAAGMQYGGSALVEVVKQIVARHRPVHELLPDTGYSFPSGHVFCTTILVLTLLMVFLPGIKDQEVGLVAVLMGVVWVGLVATSRLYLAQHFATDLAGSVLIAGALWLTLRPARTPVMAFVDDHLPARLQRSAH</sequence>
<proteinExistence type="predicted"/>
<name>A0A0R1U0I6_9LACO</name>
<dbReference type="CDD" id="cd03392">
    <property type="entry name" value="PAP2_like_2"/>
    <property type="match status" value="1"/>
</dbReference>
<dbReference type="InterPro" id="IPR000326">
    <property type="entry name" value="PAP2/HPO"/>
</dbReference>
<evidence type="ECO:0000313" key="4">
    <source>
        <dbReference type="Proteomes" id="UP000051922"/>
    </source>
</evidence>
<feature type="domain" description="Phosphatidic acid phosphatase type 2/haloperoxidase" evidence="2">
    <location>
        <begin position="84"/>
        <end position="196"/>
    </location>
</feature>
<comment type="caution">
    <text evidence="3">The sequence shown here is derived from an EMBL/GenBank/DDBJ whole genome shotgun (WGS) entry which is preliminary data.</text>
</comment>
<evidence type="ECO:0000259" key="2">
    <source>
        <dbReference type="SMART" id="SM00014"/>
    </source>
</evidence>
<dbReference type="OrthoDB" id="9789113at2"/>
<dbReference type="EMBL" id="AZFJ01000049">
    <property type="protein sequence ID" value="KRL86004.1"/>
    <property type="molecule type" value="Genomic_DNA"/>
</dbReference>
<feature type="transmembrane region" description="Helical" evidence="1">
    <location>
        <begin position="7"/>
        <end position="30"/>
    </location>
</feature>
<dbReference type="SMART" id="SM00014">
    <property type="entry name" value="acidPPc"/>
    <property type="match status" value="1"/>
</dbReference>
<feature type="transmembrane region" description="Helical" evidence="1">
    <location>
        <begin position="50"/>
        <end position="77"/>
    </location>
</feature>
<dbReference type="STRING" id="1423783.FC50_GL001411"/>
<protein>
    <submittedName>
        <fullName evidence="3">Phosphatidic acid phosphatase</fullName>
    </submittedName>
</protein>
<dbReference type="Gene3D" id="1.20.144.10">
    <property type="entry name" value="Phosphatidic acid phosphatase type 2/haloperoxidase"/>
    <property type="match status" value="1"/>
</dbReference>
<evidence type="ECO:0000256" key="1">
    <source>
        <dbReference type="SAM" id="Phobius"/>
    </source>
</evidence>
<keyword evidence="1" id="KW-0812">Transmembrane</keyword>
<keyword evidence="1" id="KW-1133">Transmembrane helix</keyword>
<dbReference type="PANTHER" id="PTHR14969">
    <property type="entry name" value="SPHINGOSINE-1-PHOSPHATE PHOSPHOHYDROLASE"/>
    <property type="match status" value="1"/>
</dbReference>
<dbReference type="SUPFAM" id="SSF48317">
    <property type="entry name" value="Acid phosphatase/Vanadium-dependent haloperoxidase"/>
    <property type="match status" value="1"/>
</dbReference>
<accession>A0A0R1U0I6</accession>
<feature type="transmembrane region" description="Helical" evidence="1">
    <location>
        <begin position="126"/>
        <end position="144"/>
    </location>
</feature>
<dbReference type="Proteomes" id="UP000051922">
    <property type="component" value="Unassembled WGS sequence"/>
</dbReference>
<dbReference type="Pfam" id="PF01569">
    <property type="entry name" value="PAP2"/>
    <property type="match status" value="1"/>
</dbReference>